<dbReference type="GO" id="GO:0016747">
    <property type="term" value="F:acyltransferase activity, transferring groups other than amino-acyl groups"/>
    <property type="evidence" value="ECO:0007669"/>
    <property type="project" value="InterPro"/>
</dbReference>
<dbReference type="CDD" id="cd04301">
    <property type="entry name" value="NAT_SF"/>
    <property type="match status" value="1"/>
</dbReference>
<feature type="domain" description="N-acetyltransferase" evidence="1">
    <location>
        <begin position="1"/>
        <end position="109"/>
    </location>
</feature>
<dbReference type="InterPro" id="IPR016181">
    <property type="entry name" value="Acyl_CoA_acyltransferase"/>
</dbReference>
<dbReference type="EMBL" id="JAHLFE010000020">
    <property type="protein sequence ID" value="MBU3843503.1"/>
    <property type="molecule type" value="Genomic_DNA"/>
</dbReference>
<comment type="caution">
    <text evidence="2">The sequence shown here is derived from an EMBL/GenBank/DDBJ whole genome shotgun (WGS) entry which is preliminary data.</text>
</comment>
<evidence type="ECO:0000259" key="1">
    <source>
        <dbReference type="PROSITE" id="PS51186"/>
    </source>
</evidence>
<evidence type="ECO:0000313" key="3">
    <source>
        <dbReference type="Proteomes" id="UP000733611"/>
    </source>
</evidence>
<protein>
    <submittedName>
        <fullName evidence="2">GNAT family N-acetyltransferase</fullName>
    </submittedName>
</protein>
<dbReference type="InterPro" id="IPR000182">
    <property type="entry name" value="GNAT_dom"/>
</dbReference>
<dbReference type="Gene3D" id="3.40.630.30">
    <property type="match status" value="1"/>
</dbReference>
<sequence>MEIRAYRHANKEDVLALLRLDTPQYFAPAEETDFTQYLANYGATHYVLLMSGTIVGCGGIGITADKTTGKLCWGMIHPKWQGQGLGKHLLLFRLKELQAQGVTRVVVNT</sequence>
<reference evidence="2" key="2">
    <citation type="submission" date="2021-04" db="EMBL/GenBank/DDBJ databases">
        <authorList>
            <person name="Gilroy R."/>
        </authorList>
    </citation>
    <scope>NUCLEOTIDE SEQUENCE</scope>
    <source>
        <strain evidence="2">378</strain>
    </source>
</reference>
<accession>A0A948TEW1</accession>
<evidence type="ECO:0000313" key="2">
    <source>
        <dbReference type="EMBL" id="MBU3843503.1"/>
    </source>
</evidence>
<dbReference type="Pfam" id="PF00583">
    <property type="entry name" value="Acetyltransf_1"/>
    <property type="match status" value="1"/>
</dbReference>
<organism evidence="2 3">
    <name type="scientific">Candidatus Anaerobiospirillum pullicola</name>
    <dbReference type="NCBI Taxonomy" id="2838451"/>
    <lineage>
        <taxon>Bacteria</taxon>
        <taxon>Pseudomonadati</taxon>
        <taxon>Pseudomonadota</taxon>
        <taxon>Gammaproteobacteria</taxon>
        <taxon>Aeromonadales</taxon>
        <taxon>Succinivibrionaceae</taxon>
        <taxon>Anaerobiospirillum</taxon>
    </lineage>
</organism>
<dbReference type="Proteomes" id="UP000733611">
    <property type="component" value="Unassembled WGS sequence"/>
</dbReference>
<dbReference type="PROSITE" id="PS51186">
    <property type="entry name" value="GNAT"/>
    <property type="match status" value="1"/>
</dbReference>
<gene>
    <name evidence="2" type="ORF">H9847_01320</name>
</gene>
<dbReference type="SUPFAM" id="SSF55729">
    <property type="entry name" value="Acyl-CoA N-acyltransferases (Nat)"/>
    <property type="match status" value="1"/>
</dbReference>
<name>A0A948TEW1_9GAMM</name>
<reference evidence="2" key="1">
    <citation type="journal article" date="2021" name="PeerJ">
        <title>Extensive microbial diversity within the chicken gut microbiome revealed by metagenomics and culture.</title>
        <authorList>
            <person name="Gilroy R."/>
            <person name="Ravi A."/>
            <person name="Getino M."/>
            <person name="Pursley I."/>
            <person name="Horton D.L."/>
            <person name="Alikhan N.F."/>
            <person name="Baker D."/>
            <person name="Gharbi K."/>
            <person name="Hall N."/>
            <person name="Watson M."/>
            <person name="Adriaenssens E.M."/>
            <person name="Foster-Nyarko E."/>
            <person name="Jarju S."/>
            <person name="Secka A."/>
            <person name="Antonio M."/>
            <person name="Oren A."/>
            <person name="Chaudhuri R.R."/>
            <person name="La Ragione R."/>
            <person name="Hildebrand F."/>
            <person name="Pallen M.J."/>
        </authorList>
    </citation>
    <scope>NUCLEOTIDE SEQUENCE</scope>
    <source>
        <strain evidence="2">378</strain>
    </source>
</reference>
<dbReference type="AlphaFoldDB" id="A0A948TEW1"/>
<proteinExistence type="predicted"/>